<evidence type="ECO:0000313" key="2">
    <source>
        <dbReference type="EMBL" id="ADB57371.1"/>
    </source>
</evidence>
<dbReference type="Proteomes" id="UP000001901">
    <property type="component" value="Chromosome"/>
</dbReference>
<dbReference type="Gene3D" id="2.140.10.10">
    <property type="entry name" value="Quinoprotein alcohol dehydrogenase-like superfamily"/>
    <property type="match status" value="1"/>
</dbReference>
<sequence length="629" mass="69648">MRLLVCVAILMLIAVPVNAYTLQGDVQHTGNFTSNANIIPKLEWRTYLSGLIGSSPVVANGKVFVTNWYGWGSWQPGFYVLDADTGQILWNNSTIYGASTPFVYGDKVIVGGMVYSGSGWNYYGYLYIINLTTRSVKSVKLDDHPSYYGIASSPIVYNGYIYVLTHSNGTLWKLDLDGNVVDCFTTGGLINPYTSPTAYDGKIFFAGNSSGDRIYCVYTNLTEVWNRSVDSQIVDTPTVASINGETILIFATKNYLYAFYLNGTLKDRYPFNGTISSPAVAYDRIYIGSRDGKLYCFAFDSRGNLSVLWTFEANGKIDSSPAVSNRVVYFATNTGEGTLYAVDAMVGYEIWHYRLIPPQNTWWNIMSSPFISNNRLYIGADSGYVYCFNSSGEIDFDVNLTPVNVSLNVNGREYEVRENTALGALLKASNYTMNSAEIYFNVTLDDSWYDKYGSFFISSIMGLGTQNVNGKWIYWSIWNETSLLSVGANLYTISDNETVYYCYGDGTSLSNCTVLLNITTHVKPVGISNLTVNSARLGGNATAWVNVSSAKSGWYVVVVSGLNDKGDYVAGISTVYLSECQSLRVPVLIHVSQRNTIGTYKLFAGVYKLNEYPNNLIDWFGSVNCEVTS</sequence>
<dbReference type="PANTHER" id="PTHR34512">
    <property type="entry name" value="CELL SURFACE PROTEIN"/>
    <property type="match status" value="1"/>
</dbReference>
<dbReference type="HOGENOM" id="CLU_027480_4_0_2"/>
<dbReference type="AlphaFoldDB" id="D2RGE6"/>
<dbReference type="Gene3D" id="2.130.10.10">
    <property type="entry name" value="YVTN repeat-like/Quinoprotein amine dehydrogenase"/>
    <property type="match status" value="1"/>
</dbReference>
<proteinExistence type="predicted"/>
<protein>
    <submittedName>
        <fullName evidence="2">Pyrrolo-quinoline quinone</fullName>
    </submittedName>
</protein>
<dbReference type="Gene3D" id="2.170.130.30">
    <property type="match status" value="1"/>
</dbReference>
<evidence type="ECO:0000313" key="3">
    <source>
        <dbReference type="Proteomes" id="UP000001901"/>
    </source>
</evidence>
<accession>D2RGE6</accession>
<dbReference type="InterPro" id="IPR015943">
    <property type="entry name" value="WD40/YVTN_repeat-like_dom_sf"/>
</dbReference>
<evidence type="ECO:0000259" key="1">
    <source>
        <dbReference type="Pfam" id="PF13360"/>
    </source>
</evidence>
<dbReference type="SMART" id="SM00564">
    <property type="entry name" value="PQQ"/>
    <property type="match status" value="7"/>
</dbReference>
<reference evidence="2 3" key="1">
    <citation type="journal article" date="2010" name="Stand. Genomic Sci.">
        <title>Complete genome sequence of Archaeoglobus profundus type strain (AV18).</title>
        <authorList>
            <person name="von Jan M."/>
            <person name="Lapidus A."/>
            <person name="Del Rio T.G."/>
            <person name="Copeland A."/>
            <person name="Tice H."/>
            <person name="Cheng J.F."/>
            <person name="Lucas S."/>
            <person name="Chen F."/>
            <person name="Nolan M."/>
            <person name="Goodwin L."/>
            <person name="Han C."/>
            <person name="Pitluck S."/>
            <person name="Liolios K."/>
            <person name="Ivanova N."/>
            <person name="Mavromatis K."/>
            <person name="Ovchinnikova G."/>
            <person name="Chertkov O."/>
            <person name="Pati A."/>
            <person name="Chen A."/>
            <person name="Palaniappan K."/>
            <person name="Land M."/>
            <person name="Hauser L."/>
            <person name="Chang Y.J."/>
            <person name="Jeffries C.D."/>
            <person name="Saunders E."/>
            <person name="Brettin T."/>
            <person name="Detter J.C."/>
            <person name="Chain P."/>
            <person name="Eichinger K."/>
            <person name="Huber H."/>
            <person name="Spring S."/>
            <person name="Rohde M."/>
            <person name="Goker M."/>
            <person name="Wirth R."/>
            <person name="Woyke T."/>
            <person name="Bristow J."/>
            <person name="Eisen J.A."/>
            <person name="Markowitz V."/>
            <person name="Hugenholtz P."/>
            <person name="Kyrpides N.C."/>
            <person name="Klenk H.P."/>
        </authorList>
    </citation>
    <scope>NUCLEOTIDE SEQUENCE [LARGE SCALE GENOMIC DNA]</scope>
    <source>
        <strain evidence="3">DSM 5631 / JCM 9629 / NBRC 100127 / Av18</strain>
    </source>
</reference>
<dbReference type="SUPFAM" id="SSF50998">
    <property type="entry name" value="Quinoprotein alcohol dehydrogenase-like"/>
    <property type="match status" value="2"/>
</dbReference>
<dbReference type="EMBL" id="CP001857">
    <property type="protein sequence ID" value="ADB57371.1"/>
    <property type="molecule type" value="Genomic_DNA"/>
</dbReference>
<dbReference type="OrthoDB" id="50161at2157"/>
<dbReference type="InterPro" id="IPR011047">
    <property type="entry name" value="Quinoprotein_ADH-like_sf"/>
</dbReference>
<keyword evidence="3" id="KW-1185">Reference proteome</keyword>
<name>D2RGE6_ARCPA</name>
<dbReference type="InterPro" id="IPR018391">
    <property type="entry name" value="PQQ_b-propeller_rpt"/>
</dbReference>
<dbReference type="STRING" id="572546.Arcpr_0301"/>
<feature type="domain" description="Pyrrolo-quinoline quinone repeat" evidence="1">
    <location>
        <begin position="41"/>
        <end position="169"/>
    </location>
</feature>
<dbReference type="Pfam" id="PF13360">
    <property type="entry name" value="PQQ_2"/>
    <property type="match status" value="2"/>
</dbReference>
<dbReference type="InterPro" id="IPR002372">
    <property type="entry name" value="PQQ_rpt_dom"/>
</dbReference>
<dbReference type="PaxDb" id="572546-Arcpr_0301"/>
<gene>
    <name evidence="2" type="ordered locus">Arcpr_0301</name>
</gene>
<organism evidence="2 3">
    <name type="scientific">Archaeoglobus profundus (strain DSM 5631 / JCM 9629 / NBRC 100127 / Av18)</name>
    <dbReference type="NCBI Taxonomy" id="572546"/>
    <lineage>
        <taxon>Archaea</taxon>
        <taxon>Methanobacteriati</taxon>
        <taxon>Methanobacteriota</taxon>
        <taxon>Archaeoglobi</taxon>
        <taxon>Archaeoglobales</taxon>
        <taxon>Archaeoglobaceae</taxon>
        <taxon>Archaeoglobus</taxon>
    </lineage>
</organism>
<dbReference type="eggNOG" id="arCOG02479">
    <property type="taxonomic scope" value="Archaea"/>
</dbReference>
<dbReference type="KEGG" id="apo:Arcpr_0301"/>
<dbReference type="GeneID" id="8738954"/>
<dbReference type="RefSeq" id="WP_012939707.1">
    <property type="nucleotide sequence ID" value="NC_013741.1"/>
</dbReference>
<dbReference type="PANTHER" id="PTHR34512:SF30">
    <property type="entry name" value="OUTER MEMBRANE PROTEIN ASSEMBLY FACTOR BAMB"/>
    <property type="match status" value="1"/>
</dbReference>
<feature type="domain" description="Pyrrolo-quinoline quinone repeat" evidence="1">
    <location>
        <begin position="277"/>
        <end position="389"/>
    </location>
</feature>